<proteinExistence type="predicted"/>
<dbReference type="InterPro" id="IPR016039">
    <property type="entry name" value="Thiolase-like"/>
</dbReference>
<dbReference type="Pfam" id="PF00108">
    <property type="entry name" value="Thiolase_N"/>
    <property type="match status" value="1"/>
</dbReference>
<name>A0A378TD41_9MYCO</name>
<keyword evidence="3" id="KW-1185">Reference proteome</keyword>
<dbReference type="GO" id="GO:0003988">
    <property type="term" value="F:acetyl-CoA C-acyltransferase activity"/>
    <property type="evidence" value="ECO:0007669"/>
    <property type="project" value="UniProtKB-EC"/>
</dbReference>
<dbReference type="SUPFAM" id="SSF53901">
    <property type="entry name" value="Thiolase-like"/>
    <property type="match status" value="1"/>
</dbReference>
<dbReference type="AlphaFoldDB" id="A0A378TD41"/>
<keyword evidence="2" id="KW-0012">Acyltransferase</keyword>
<evidence type="ECO:0000313" key="3">
    <source>
        <dbReference type="Proteomes" id="UP000254978"/>
    </source>
</evidence>
<protein>
    <submittedName>
        <fullName evidence="2">3-ketoacyl-CoA thiolase</fullName>
        <ecNumber evidence="2">2.3.1.16</ecNumber>
    </submittedName>
</protein>
<dbReference type="Proteomes" id="UP000254978">
    <property type="component" value="Unassembled WGS sequence"/>
</dbReference>
<dbReference type="EC" id="2.3.1.16" evidence="2"/>
<dbReference type="PANTHER" id="PTHR43365:SF1">
    <property type="entry name" value="ACETYL-COA C-ACYLTRANSFERASE"/>
    <property type="match status" value="1"/>
</dbReference>
<keyword evidence="2" id="KW-0808">Transferase</keyword>
<feature type="domain" description="Thiolase N-terminal" evidence="1">
    <location>
        <begin position="4"/>
        <end position="76"/>
    </location>
</feature>
<sequence>MNEVVIVAAARTAIGRGHPVKGMFRDASPHELLATAYHGVLDQCGITGSDVDEVLAGCVQQIGPQGTNIARNACYMRDWTFRYRPAPSTPSAALRSRRSIWPRR</sequence>
<organism evidence="2 3">
    <name type="scientific">Mycolicibacterium tokaiense</name>
    <dbReference type="NCBI Taxonomy" id="39695"/>
    <lineage>
        <taxon>Bacteria</taxon>
        <taxon>Bacillati</taxon>
        <taxon>Actinomycetota</taxon>
        <taxon>Actinomycetes</taxon>
        <taxon>Mycobacteriales</taxon>
        <taxon>Mycobacteriaceae</taxon>
        <taxon>Mycolicibacterium</taxon>
    </lineage>
</organism>
<gene>
    <name evidence="2" type="primary">fadA_2</name>
    <name evidence="2" type="ORF">NCTC10821_02257</name>
</gene>
<dbReference type="EMBL" id="UGQT01000001">
    <property type="protein sequence ID" value="STZ58742.1"/>
    <property type="molecule type" value="Genomic_DNA"/>
</dbReference>
<evidence type="ECO:0000313" key="2">
    <source>
        <dbReference type="EMBL" id="STZ58742.1"/>
    </source>
</evidence>
<dbReference type="InterPro" id="IPR020616">
    <property type="entry name" value="Thiolase_N"/>
</dbReference>
<evidence type="ECO:0000259" key="1">
    <source>
        <dbReference type="Pfam" id="PF00108"/>
    </source>
</evidence>
<dbReference type="PANTHER" id="PTHR43365">
    <property type="entry name" value="BLR7806 PROTEIN"/>
    <property type="match status" value="1"/>
</dbReference>
<reference evidence="2 3" key="1">
    <citation type="submission" date="2018-06" db="EMBL/GenBank/DDBJ databases">
        <authorList>
            <consortium name="Pathogen Informatics"/>
            <person name="Doyle S."/>
        </authorList>
    </citation>
    <scope>NUCLEOTIDE SEQUENCE [LARGE SCALE GENOMIC DNA]</scope>
    <source>
        <strain evidence="2 3">NCTC10821</strain>
    </source>
</reference>
<dbReference type="Gene3D" id="3.40.47.10">
    <property type="match status" value="1"/>
</dbReference>
<accession>A0A378TD41</accession>